<dbReference type="Pfam" id="PF05977">
    <property type="entry name" value="MFS_3"/>
    <property type="match status" value="1"/>
</dbReference>
<evidence type="ECO:0000256" key="5">
    <source>
        <dbReference type="ARBA" id="ARBA00022989"/>
    </source>
</evidence>
<evidence type="ECO:0008006" key="10">
    <source>
        <dbReference type="Google" id="ProtNLM"/>
    </source>
</evidence>
<dbReference type="InterPro" id="IPR036259">
    <property type="entry name" value="MFS_trans_sf"/>
</dbReference>
<dbReference type="EMBL" id="CABVJF010000017">
    <property type="protein sequence ID" value="VVQ15269.1"/>
    <property type="molecule type" value="Genomic_DNA"/>
</dbReference>
<keyword evidence="5 7" id="KW-1133">Transmembrane helix</keyword>
<comment type="subcellular location">
    <subcellularLocation>
        <location evidence="1">Cell membrane</location>
        <topology evidence="1">Multi-pass membrane protein</topology>
    </subcellularLocation>
</comment>
<dbReference type="InterPro" id="IPR010290">
    <property type="entry name" value="TM_effector"/>
</dbReference>
<keyword evidence="6 7" id="KW-0472">Membrane</keyword>
<dbReference type="GO" id="GO:0005886">
    <property type="term" value="C:plasma membrane"/>
    <property type="evidence" value="ECO:0007669"/>
    <property type="project" value="UniProtKB-SubCell"/>
</dbReference>
<feature type="transmembrane region" description="Helical" evidence="7">
    <location>
        <begin position="20"/>
        <end position="42"/>
    </location>
</feature>
<sequence length="83" mass="9148">MIVPSLLRYQAFRVLWARSIFANISMWMQSVGVAWLMVSLGASPCLVALTQTATTLPAFFFGLPSGVMADLTDHRQLLLAIYA</sequence>
<dbReference type="PANTHER" id="PTHR23513">
    <property type="entry name" value="INTEGRAL MEMBRANE EFFLUX PROTEIN-RELATED"/>
    <property type="match status" value="1"/>
</dbReference>
<reference evidence="8 9" key="1">
    <citation type="submission" date="2019-09" db="EMBL/GenBank/DDBJ databases">
        <authorList>
            <person name="Chandra G."/>
            <person name="Truman W A."/>
        </authorList>
    </citation>
    <scope>NUCLEOTIDE SEQUENCE [LARGE SCALE GENOMIC DNA]</scope>
    <source>
        <strain evidence="8">PS928</strain>
    </source>
</reference>
<dbReference type="OrthoDB" id="9775268at2"/>
<dbReference type="AlphaFoldDB" id="A0A5E7UXB0"/>
<evidence type="ECO:0000313" key="8">
    <source>
        <dbReference type="EMBL" id="VVQ15269.1"/>
    </source>
</evidence>
<evidence type="ECO:0000256" key="1">
    <source>
        <dbReference type="ARBA" id="ARBA00004651"/>
    </source>
</evidence>
<evidence type="ECO:0000256" key="7">
    <source>
        <dbReference type="SAM" id="Phobius"/>
    </source>
</evidence>
<gene>
    <name evidence="8" type="ORF">PS928_04240</name>
</gene>
<dbReference type="PANTHER" id="PTHR23513:SF11">
    <property type="entry name" value="STAPHYLOFERRIN A TRANSPORTER"/>
    <property type="match status" value="1"/>
</dbReference>
<name>A0A5E7UXB0_PSEFL</name>
<proteinExistence type="predicted"/>
<accession>A0A5E7UXB0</accession>
<organism evidence="8 9">
    <name type="scientific">Pseudomonas fluorescens</name>
    <dbReference type="NCBI Taxonomy" id="294"/>
    <lineage>
        <taxon>Bacteria</taxon>
        <taxon>Pseudomonadati</taxon>
        <taxon>Pseudomonadota</taxon>
        <taxon>Gammaproteobacteria</taxon>
        <taxon>Pseudomonadales</taxon>
        <taxon>Pseudomonadaceae</taxon>
        <taxon>Pseudomonas</taxon>
    </lineage>
</organism>
<evidence type="ECO:0000256" key="6">
    <source>
        <dbReference type="ARBA" id="ARBA00023136"/>
    </source>
</evidence>
<evidence type="ECO:0000256" key="2">
    <source>
        <dbReference type="ARBA" id="ARBA00022448"/>
    </source>
</evidence>
<evidence type="ECO:0000256" key="3">
    <source>
        <dbReference type="ARBA" id="ARBA00022475"/>
    </source>
</evidence>
<keyword evidence="2" id="KW-0813">Transport</keyword>
<evidence type="ECO:0000256" key="4">
    <source>
        <dbReference type="ARBA" id="ARBA00022692"/>
    </source>
</evidence>
<dbReference type="RefSeq" id="WP_150787172.1">
    <property type="nucleotide sequence ID" value="NZ_CABVJF010000017.1"/>
</dbReference>
<protein>
    <recommendedName>
        <fullName evidence="10">MFS transporter</fullName>
    </recommendedName>
</protein>
<keyword evidence="4 7" id="KW-0812">Transmembrane</keyword>
<dbReference type="Proteomes" id="UP000381378">
    <property type="component" value="Unassembled WGS sequence"/>
</dbReference>
<keyword evidence="3" id="KW-1003">Cell membrane</keyword>
<evidence type="ECO:0000313" key="9">
    <source>
        <dbReference type="Proteomes" id="UP000381378"/>
    </source>
</evidence>
<dbReference type="SUPFAM" id="SSF103473">
    <property type="entry name" value="MFS general substrate transporter"/>
    <property type="match status" value="1"/>
</dbReference>